<name>Q4TB01_TETNG</name>
<dbReference type="Pfam" id="PF02194">
    <property type="entry name" value="PXA"/>
    <property type="match status" value="1"/>
</dbReference>
<dbReference type="InterPro" id="IPR003114">
    <property type="entry name" value="Phox_assoc"/>
</dbReference>
<dbReference type="PROSITE" id="PS50132">
    <property type="entry name" value="RGS"/>
    <property type="match status" value="1"/>
</dbReference>
<evidence type="ECO:0000259" key="6">
    <source>
        <dbReference type="PROSITE" id="PS51207"/>
    </source>
</evidence>
<dbReference type="OrthoDB" id="5957963at2759"/>
<dbReference type="SMART" id="SM00312">
    <property type="entry name" value="PX"/>
    <property type="match status" value="1"/>
</dbReference>
<dbReference type="GO" id="GO:0080025">
    <property type="term" value="F:phosphatidylinositol-3,5-bisphosphate binding"/>
    <property type="evidence" value="ECO:0007669"/>
    <property type="project" value="InterPro"/>
</dbReference>
<feature type="non-terminal residue" evidence="7">
    <location>
        <position position="1"/>
    </location>
</feature>
<feature type="domain" description="PXA" evidence="6">
    <location>
        <begin position="176"/>
        <end position="342"/>
    </location>
</feature>
<accession>Q4TB01</accession>
<dbReference type="InterPro" id="IPR036305">
    <property type="entry name" value="RGS_sf"/>
</dbReference>
<evidence type="ECO:0000259" key="5">
    <source>
        <dbReference type="PROSITE" id="PS50195"/>
    </source>
</evidence>
<dbReference type="SUPFAM" id="SSF64268">
    <property type="entry name" value="PX domain"/>
    <property type="match status" value="1"/>
</dbReference>
<dbReference type="PROSITE" id="PS51207">
    <property type="entry name" value="PXA"/>
    <property type="match status" value="1"/>
</dbReference>
<dbReference type="Gene3D" id="3.30.1520.10">
    <property type="entry name" value="Phox-like domain"/>
    <property type="match status" value="1"/>
</dbReference>
<organism evidence="7">
    <name type="scientific">Tetraodon nigroviridis</name>
    <name type="common">Spotted green pufferfish</name>
    <name type="synonym">Chelonodon nigroviridis</name>
    <dbReference type="NCBI Taxonomy" id="99883"/>
    <lineage>
        <taxon>Eukaryota</taxon>
        <taxon>Metazoa</taxon>
        <taxon>Chordata</taxon>
        <taxon>Craniata</taxon>
        <taxon>Vertebrata</taxon>
        <taxon>Euteleostomi</taxon>
        <taxon>Actinopterygii</taxon>
        <taxon>Neopterygii</taxon>
        <taxon>Teleostei</taxon>
        <taxon>Neoteleostei</taxon>
        <taxon>Acanthomorphata</taxon>
        <taxon>Eupercaria</taxon>
        <taxon>Tetraodontiformes</taxon>
        <taxon>Tetradontoidea</taxon>
        <taxon>Tetraodontidae</taxon>
        <taxon>Tetraodon</taxon>
    </lineage>
</organism>
<dbReference type="SUPFAM" id="SSF48097">
    <property type="entry name" value="Regulator of G-protein signaling, RGS"/>
    <property type="match status" value="1"/>
</dbReference>
<evidence type="ECO:0000313" key="7">
    <source>
        <dbReference type="EMBL" id="CAF89931.1"/>
    </source>
</evidence>
<gene>
    <name evidence="7" type="ORF">GSTENG00003972001</name>
</gene>
<evidence type="ECO:0000259" key="4">
    <source>
        <dbReference type="PROSITE" id="PS50132"/>
    </source>
</evidence>
<reference evidence="7" key="2">
    <citation type="submission" date="2004-02" db="EMBL/GenBank/DDBJ databases">
        <authorList>
            <consortium name="Genoscope"/>
            <consortium name="Whitehead Institute Centre for Genome Research"/>
        </authorList>
    </citation>
    <scope>NUCLEOTIDE SEQUENCE</scope>
</reference>
<feature type="domain" description="RGS" evidence="4">
    <location>
        <begin position="360"/>
        <end position="517"/>
    </location>
</feature>
<dbReference type="AlphaFoldDB" id="Q4TB01"/>
<dbReference type="PANTHER" id="PTHR22775">
    <property type="entry name" value="SORTING NEXIN"/>
    <property type="match status" value="1"/>
</dbReference>
<dbReference type="Pfam" id="PF00787">
    <property type="entry name" value="PX"/>
    <property type="match status" value="1"/>
</dbReference>
<evidence type="ECO:0000256" key="1">
    <source>
        <dbReference type="ARBA" id="ARBA00010883"/>
    </source>
</evidence>
<keyword evidence="3" id="KW-1133">Transmembrane helix</keyword>
<reference evidence="7" key="1">
    <citation type="journal article" date="2004" name="Nature">
        <title>Genome duplication in the teleost fish Tetraodon nigroviridis reveals the early vertebrate proto-karyotype.</title>
        <authorList>
            <person name="Jaillon O."/>
            <person name="Aury J.-M."/>
            <person name="Brunet F."/>
            <person name="Petit J.-L."/>
            <person name="Stange-Thomann N."/>
            <person name="Mauceli E."/>
            <person name="Bouneau L."/>
            <person name="Fischer C."/>
            <person name="Ozouf-Costaz C."/>
            <person name="Bernot A."/>
            <person name="Nicaud S."/>
            <person name="Jaffe D."/>
            <person name="Fisher S."/>
            <person name="Lutfalla G."/>
            <person name="Dossat C."/>
            <person name="Segurens B."/>
            <person name="Dasilva C."/>
            <person name="Salanoubat M."/>
            <person name="Levy M."/>
            <person name="Boudet N."/>
            <person name="Castellano S."/>
            <person name="Anthouard V."/>
            <person name="Jubin C."/>
            <person name="Castelli V."/>
            <person name="Katinka M."/>
            <person name="Vacherie B."/>
            <person name="Biemont C."/>
            <person name="Skalli Z."/>
            <person name="Cattolico L."/>
            <person name="Poulain J."/>
            <person name="De Berardinis V."/>
            <person name="Cruaud C."/>
            <person name="Duprat S."/>
            <person name="Brottier P."/>
            <person name="Coutanceau J.-P."/>
            <person name="Gouzy J."/>
            <person name="Parra G."/>
            <person name="Lardier G."/>
            <person name="Chapple C."/>
            <person name="McKernan K.J."/>
            <person name="McEwan P."/>
            <person name="Bosak S."/>
            <person name="Kellis M."/>
            <person name="Volff J.-N."/>
            <person name="Guigo R."/>
            <person name="Zody M.C."/>
            <person name="Mesirov J."/>
            <person name="Lindblad-Toh K."/>
            <person name="Birren B."/>
            <person name="Nusbaum C."/>
            <person name="Kahn D."/>
            <person name="Robinson-Rechavi M."/>
            <person name="Laudet V."/>
            <person name="Schachter V."/>
            <person name="Quetier F."/>
            <person name="Saurin W."/>
            <person name="Scarpelli C."/>
            <person name="Wincker P."/>
            <person name="Lander E.S."/>
            <person name="Weissenbach J."/>
            <person name="Roest Crollius H."/>
        </authorList>
    </citation>
    <scope>NUCLEOTIDE SEQUENCE [LARGE SCALE GENOMIC DNA]</scope>
</reference>
<protein>
    <submittedName>
        <fullName evidence="7">(spotted green pufferfish) hypothetical protein</fullName>
    </submittedName>
</protein>
<dbReference type="CDD" id="cd06877">
    <property type="entry name" value="PX_SNX14"/>
    <property type="match status" value="1"/>
</dbReference>
<dbReference type="InterPro" id="IPR044926">
    <property type="entry name" value="RGS_subdomain_2"/>
</dbReference>
<dbReference type="InterPro" id="IPR013937">
    <property type="entry name" value="Sorting_nexin_C"/>
</dbReference>
<feature type="domain" description="PX" evidence="5">
    <location>
        <begin position="605"/>
        <end position="725"/>
    </location>
</feature>
<dbReference type="GO" id="GO:0005770">
    <property type="term" value="C:late endosome"/>
    <property type="evidence" value="ECO:0007669"/>
    <property type="project" value="TreeGrafter"/>
</dbReference>
<dbReference type="InterPro" id="IPR037892">
    <property type="entry name" value="SNX14_RGS"/>
</dbReference>
<evidence type="ECO:0000256" key="3">
    <source>
        <dbReference type="SAM" id="Phobius"/>
    </source>
</evidence>
<dbReference type="PROSITE" id="PS50195">
    <property type="entry name" value="PX"/>
    <property type="match status" value="1"/>
</dbReference>
<dbReference type="EMBL" id="CAAE01007218">
    <property type="protein sequence ID" value="CAF89931.1"/>
    <property type="molecule type" value="Genomic_DNA"/>
</dbReference>
<comment type="caution">
    <text evidence="7">The sequence shown here is derived from an EMBL/GenBank/DDBJ whole genome shotgun (WGS) entry which is preliminary data.</text>
</comment>
<keyword evidence="3" id="KW-0812">Transmembrane</keyword>
<dbReference type="InterPro" id="IPR016137">
    <property type="entry name" value="RGS"/>
</dbReference>
<feature type="region of interest" description="Disordered" evidence="2">
    <location>
        <begin position="560"/>
        <end position="598"/>
    </location>
</feature>
<feature type="non-terminal residue" evidence="7">
    <location>
        <position position="970"/>
    </location>
</feature>
<dbReference type="KEGG" id="tng:GSTEN00003972G001"/>
<dbReference type="InterPro" id="IPR001683">
    <property type="entry name" value="PX_dom"/>
</dbReference>
<keyword evidence="3" id="KW-0472">Membrane</keyword>
<dbReference type="InterPro" id="IPR036871">
    <property type="entry name" value="PX_dom_sf"/>
</dbReference>
<dbReference type="Gene3D" id="1.10.167.10">
    <property type="entry name" value="Regulator of G-protein Signalling 4, domain 2"/>
    <property type="match status" value="1"/>
</dbReference>
<dbReference type="InterPro" id="IPR037436">
    <property type="entry name" value="SNX14_PX"/>
</dbReference>
<dbReference type="GO" id="GO:0097352">
    <property type="term" value="P:autophagosome maturation"/>
    <property type="evidence" value="ECO:0007669"/>
    <property type="project" value="TreeGrafter"/>
</dbReference>
<dbReference type="Pfam" id="PF00615">
    <property type="entry name" value="RGS"/>
    <property type="match status" value="1"/>
</dbReference>
<dbReference type="CDD" id="cd08722">
    <property type="entry name" value="RGS_SNX14"/>
    <property type="match status" value="1"/>
</dbReference>
<feature type="transmembrane region" description="Helical" evidence="3">
    <location>
        <begin position="20"/>
        <end position="38"/>
    </location>
</feature>
<evidence type="ECO:0000256" key="2">
    <source>
        <dbReference type="SAM" id="MobiDB-lite"/>
    </source>
</evidence>
<dbReference type="SMART" id="SM00315">
    <property type="entry name" value="RGS"/>
    <property type="match status" value="1"/>
</dbReference>
<dbReference type="Pfam" id="PF08628">
    <property type="entry name" value="Nexin_C"/>
    <property type="match status" value="1"/>
</dbReference>
<comment type="similarity">
    <text evidence="1">Belongs to the sorting nexin family.</text>
</comment>
<dbReference type="PANTHER" id="PTHR22775:SF44">
    <property type="entry name" value="SORTING NEXIN-14"/>
    <property type="match status" value="1"/>
</dbReference>
<proteinExistence type="inferred from homology"/>
<sequence length="970" mass="110457">LKRRFKIDVLREAGRQYPVFCFLMLSLVSLTVLLNSYIHVLMVFWSFLAGVATFYCSIGPQTLLPSIFFSIKAKKQQQELFPLGSSCAVCGKLKCKRHRPTLLLENHQPWLGLKGSFQGGRFRCRGNASFPTPGFLESEEKAVILWSSHRCLTWFWRTLCTPGTGERNPHTLTHTRGRVGSSTPSAFRDITDDEACIDELRMTFRFFASVLLRRAQKVDVPAVCADKVLKAALKHVEIIARARDKVASAEGLQQAALEEYGADLHVALRSRRHERLYLRRLTEMLFPFLMPPKATECRQAGPGRGSLALLLREVMTGAVLLPTLDFMADPVSVGEWRRRPSVLQRTPLMAAVAPQVLKLELKDIRAQQDLLFRFMSFLKREGAVHVLQFLLTVEEFNDRILQPELSEGELQRLHAEVLHIYRTYCLDQSADKINFDRFILEEIRSGRSPRADALLRRTETRGTTSRLSSAVAEGPGRDVVKLQTMRCLFEAYEHVLALLERVFTPMFCHSDEYFRHLLMGAEGPARSSRSSRNWSRRGDALAISRIGSRIKGVFRSAAVEGAVPPPSGPSHPDQDPVEEAAAVVEDDGPAEPASEAGRQRNLAAWSVAIPDVRSYDDELKRDKVLVFCIRVERNDRTQAGHQAERWTVYRRYPEFYVLESRLTQFHGTFEDAQLPSRRLIGPKNQEFLVSKREEFQEYLQRLLQHPELSNSQLLADFLSPHSEESQFLDRTLVDVSLGRIFKSVPGKLMKEKGQNLEPFIQSFFNSCESPKPKPSRPELTVLSPSALSDRKLFNDLFKNNAGTPDGPDRKRTCATFMQVAPVDGVYDSMMFMARTVFRVPAWLHHVLAAGRILLKNTLEAYMQQHMRSKLEQVLQEHRLVSLITQLRDAVFCEGGAQRSLQERHARARQTFQEMLRYLPEWLVRGLGEEGNSQGIRLLFEGLQQPLLNKQMTYVLLDLAVQELFPELSKV</sequence>